<evidence type="ECO:0000259" key="2">
    <source>
        <dbReference type="PROSITE" id="PS50011"/>
    </source>
</evidence>
<dbReference type="SUPFAM" id="SSF56112">
    <property type="entry name" value="Protein kinase-like (PK-like)"/>
    <property type="match status" value="1"/>
</dbReference>
<feature type="compositionally biased region" description="Low complexity" evidence="1">
    <location>
        <begin position="628"/>
        <end position="645"/>
    </location>
</feature>
<protein>
    <recommendedName>
        <fullName evidence="2">Protein kinase domain-containing protein</fullName>
    </recommendedName>
</protein>
<accession>A0A6A6LVQ4</accession>
<dbReference type="PROSITE" id="PS50011">
    <property type="entry name" value="PROTEIN_KINASE_DOM"/>
    <property type="match status" value="1"/>
</dbReference>
<dbReference type="EMBL" id="JAAGAX010000009">
    <property type="protein sequence ID" value="KAF2304338.1"/>
    <property type="molecule type" value="Genomic_DNA"/>
</dbReference>
<comment type="caution">
    <text evidence="3">The sequence shown here is derived from an EMBL/GenBank/DDBJ whole genome shotgun (WGS) entry which is preliminary data.</text>
</comment>
<dbReference type="Proteomes" id="UP000467840">
    <property type="component" value="Chromosome 16"/>
</dbReference>
<dbReference type="Gene3D" id="3.80.10.10">
    <property type="entry name" value="Ribonuclease Inhibitor"/>
    <property type="match status" value="1"/>
</dbReference>
<gene>
    <name evidence="3" type="ORF">GH714_030200</name>
</gene>
<dbReference type="GO" id="GO:0004672">
    <property type="term" value="F:protein kinase activity"/>
    <property type="evidence" value="ECO:0007669"/>
    <property type="project" value="InterPro"/>
</dbReference>
<dbReference type="InterPro" id="IPR011009">
    <property type="entry name" value="Kinase-like_dom_sf"/>
</dbReference>
<dbReference type="AlphaFoldDB" id="A0A6A6LVQ4"/>
<dbReference type="Pfam" id="PF03168">
    <property type="entry name" value="LEA_2"/>
    <property type="match status" value="1"/>
</dbReference>
<reference evidence="3 4" key="1">
    <citation type="journal article" date="2020" name="Mol. Plant">
        <title>The Chromosome-Based Rubber Tree Genome Provides New Insights into Spurge Genome Evolution and Rubber Biosynthesis.</title>
        <authorList>
            <person name="Liu J."/>
            <person name="Shi C."/>
            <person name="Shi C.C."/>
            <person name="Li W."/>
            <person name="Zhang Q.J."/>
            <person name="Zhang Y."/>
            <person name="Li K."/>
            <person name="Lu H.F."/>
            <person name="Shi C."/>
            <person name="Zhu S.T."/>
            <person name="Xiao Z.Y."/>
            <person name="Nan H."/>
            <person name="Yue Y."/>
            <person name="Zhu X.G."/>
            <person name="Wu Y."/>
            <person name="Hong X.N."/>
            <person name="Fan G.Y."/>
            <person name="Tong Y."/>
            <person name="Zhang D."/>
            <person name="Mao C.L."/>
            <person name="Liu Y.L."/>
            <person name="Hao S.J."/>
            <person name="Liu W.Q."/>
            <person name="Lv M.Q."/>
            <person name="Zhang H.B."/>
            <person name="Liu Y."/>
            <person name="Hu-Tang G.R."/>
            <person name="Wang J.P."/>
            <person name="Wang J.H."/>
            <person name="Sun Y.H."/>
            <person name="Ni S.B."/>
            <person name="Chen W.B."/>
            <person name="Zhang X.C."/>
            <person name="Jiao Y.N."/>
            <person name="Eichler E.E."/>
            <person name="Li G.H."/>
            <person name="Liu X."/>
            <person name="Gao L.Z."/>
        </authorList>
    </citation>
    <scope>NUCLEOTIDE SEQUENCE [LARGE SCALE GENOMIC DNA]</scope>
    <source>
        <strain evidence="4">cv. GT1</strain>
        <tissue evidence="3">Leaf</tissue>
    </source>
</reference>
<dbReference type="InterPro" id="IPR046959">
    <property type="entry name" value="PRK1-6/SRF4-like"/>
</dbReference>
<dbReference type="InterPro" id="IPR000719">
    <property type="entry name" value="Prot_kinase_dom"/>
</dbReference>
<feature type="compositionally biased region" description="Polar residues" evidence="1">
    <location>
        <begin position="646"/>
        <end position="655"/>
    </location>
</feature>
<dbReference type="InterPro" id="IPR032675">
    <property type="entry name" value="LRR_dom_sf"/>
</dbReference>
<dbReference type="InterPro" id="IPR004864">
    <property type="entry name" value="LEA_2"/>
</dbReference>
<evidence type="ECO:0000313" key="3">
    <source>
        <dbReference type="EMBL" id="KAF2304338.1"/>
    </source>
</evidence>
<feature type="region of interest" description="Disordered" evidence="1">
    <location>
        <begin position="620"/>
        <end position="655"/>
    </location>
</feature>
<sequence>MYHPHRPAFSIPSLRIHRLNLTTSADSATSHLSTLLNLTIISKNPNSHFTFFYDSFTISSFSNDVFLGNGTLPAYSLSKKNETSFRNVVISGSNDLDTDSVNALRSDLKKKSGGVTLKIQLDTKAKVQMGGLKTKKVGIRVTCEGIKGTVPKGKSPTVAVTTSSKCEVTHLLTLRLEANSFAGTIDFVNPLSSSILEFNVSNNHLSGKIPAWLTRFPASSFSGNDHLCGEPLRSECSNQTVRSQPVQSSSSVTEKKRSKWVVFMIVGIDTAAIVAAIATITCCCYYRRIRNSGNHGEVIERKDGLHPQIGGYYYGGAGGRREGEEMVVFEGCKSFNGVDDLLKSSAELLGKGSIGATYKVEMNGGDVLVVKRVKERRRKREVSGWLRVIGGLRHGNIASLRAYYNSKDEMLLVYDYLPNGSLQSLLHGNRGPGRTPLDWATRLKIASGSVKGLAFLHGYNKAKLFHGNLTSSNILVDQFGNACISEICLRQLLHSPSPLSNNSYKAPELMPNNNNSVGHGNGKFTQKCDVYSFGVILLEILTGKMPNCEGEKSLVRWVQRVWREEWTWEVFDFELYRCKEMEEEMMALMQVALLCLAPLPRDRPKMSMVHRMIEDIRTKGARQGGIGSPNSILNDLSSDSSPSVSENTINFISSS</sequence>
<name>A0A6A6LVQ4_HEVBR</name>
<dbReference type="PANTHER" id="PTHR48007">
    <property type="entry name" value="LEUCINE-RICH REPEAT RECEPTOR-LIKE PROTEIN KINASE PXC1"/>
    <property type="match status" value="1"/>
</dbReference>
<proteinExistence type="predicted"/>
<organism evidence="3 4">
    <name type="scientific">Hevea brasiliensis</name>
    <name type="common">Para rubber tree</name>
    <name type="synonym">Siphonia brasiliensis</name>
    <dbReference type="NCBI Taxonomy" id="3981"/>
    <lineage>
        <taxon>Eukaryota</taxon>
        <taxon>Viridiplantae</taxon>
        <taxon>Streptophyta</taxon>
        <taxon>Embryophyta</taxon>
        <taxon>Tracheophyta</taxon>
        <taxon>Spermatophyta</taxon>
        <taxon>Magnoliopsida</taxon>
        <taxon>eudicotyledons</taxon>
        <taxon>Gunneridae</taxon>
        <taxon>Pentapetalae</taxon>
        <taxon>rosids</taxon>
        <taxon>fabids</taxon>
        <taxon>Malpighiales</taxon>
        <taxon>Euphorbiaceae</taxon>
        <taxon>Crotonoideae</taxon>
        <taxon>Micrandreae</taxon>
        <taxon>Hevea</taxon>
    </lineage>
</organism>
<dbReference type="Gene3D" id="3.30.200.20">
    <property type="entry name" value="Phosphorylase Kinase, domain 1"/>
    <property type="match status" value="1"/>
</dbReference>
<dbReference type="GO" id="GO:0005524">
    <property type="term" value="F:ATP binding"/>
    <property type="evidence" value="ECO:0007669"/>
    <property type="project" value="InterPro"/>
</dbReference>
<keyword evidence="4" id="KW-1185">Reference proteome</keyword>
<dbReference type="InterPro" id="IPR001245">
    <property type="entry name" value="Ser-Thr/Tyr_kinase_cat_dom"/>
</dbReference>
<dbReference type="PANTHER" id="PTHR48007:SF53">
    <property type="entry name" value="OS01G0711200 PROTEIN"/>
    <property type="match status" value="1"/>
</dbReference>
<evidence type="ECO:0000256" key="1">
    <source>
        <dbReference type="SAM" id="MobiDB-lite"/>
    </source>
</evidence>
<evidence type="ECO:0000313" key="4">
    <source>
        <dbReference type="Proteomes" id="UP000467840"/>
    </source>
</evidence>
<feature type="domain" description="Protein kinase" evidence="2">
    <location>
        <begin position="343"/>
        <end position="613"/>
    </location>
</feature>
<dbReference type="Gene3D" id="1.10.510.10">
    <property type="entry name" value="Transferase(Phosphotransferase) domain 1"/>
    <property type="match status" value="1"/>
</dbReference>
<dbReference type="Pfam" id="PF07714">
    <property type="entry name" value="PK_Tyr_Ser-Thr"/>
    <property type="match status" value="1"/>
</dbReference>